<dbReference type="RefSeq" id="XP_022479686.1">
    <property type="nucleotide sequence ID" value="XM_022613892.1"/>
</dbReference>
<evidence type="ECO:0000256" key="1">
    <source>
        <dbReference type="SAM" id="Phobius"/>
    </source>
</evidence>
<comment type="caution">
    <text evidence="2">The sequence shown here is derived from an EMBL/GenBank/DDBJ whole genome shotgun (WGS) entry which is preliminary data.</text>
</comment>
<reference evidence="2 3" key="1">
    <citation type="submission" date="2016-09" db="EMBL/GenBank/DDBJ databases">
        <authorList>
            <person name="Capua I."/>
            <person name="De Benedictis P."/>
            <person name="Joannis T."/>
            <person name="Lombin L.H."/>
            <person name="Cattoli G."/>
        </authorList>
    </citation>
    <scope>NUCLEOTIDE SEQUENCE [LARGE SCALE GENOMIC DNA]</scope>
    <source>
        <strain evidence="2 3">IMI 309357</strain>
    </source>
</reference>
<keyword evidence="1" id="KW-0812">Transmembrane</keyword>
<keyword evidence="1" id="KW-0472">Membrane</keyword>
<evidence type="ECO:0000313" key="2">
    <source>
        <dbReference type="EMBL" id="OHF02546.1"/>
    </source>
</evidence>
<gene>
    <name evidence="2" type="ORF">CORC01_02241</name>
</gene>
<dbReference type="OrthoDB" id="10409068at2759"/>
<name>A0A1G4BML7_9PEZI</name>
<dbReference type="Proteomes" id="UP000176998">
    <property type="component" value="Unassembled WGS sequence"/>
</dbReference>
<protein>
    <submittedName>
        <fullName evidence="2">Uncharacterized protein</fullName>
    </submittedName>
</protein>
<dbReference type="EMBL" id="MJBS01000012">
    <property type="protein sequence ID" value="OHF02546.1"/>
    <property type="molecule type" value="Genomic_DNA"/>
</dbReference>
<proteinExistence type="predicted"/>
<keyword evidence="3" id="KW-1185">Reference proteome</keyword>
<sequence>MSAIVPSLESRRTMDSEATLVNIPDLIQPASEHGSRHQSSSYDQNYGLLDLMRILFKLTMLWTRLLLLPLFGWNVASTTLFLVMRGMPLGRQLEGFLRLSYNVTKMELSTSGLYR</sequence>
<dbReference type="AlphaFoldDB" id="A0A1G4BML7"/>
<feature type="transmembrane region" description="Helical" evidence="1">
    <location>
        <begin position="61"/>
        <end position="83"/>
    </location>
</feature>
<accession>A0A1G4BML7</accession>
<evidence type="ECO:0000313" key="3">
    <source>
        <dbReference type="Proteomes" id="UP000176998"/>
    </source>
</evidence>
<organism evidence="2 3">
    <name type="scientific">Colletotrichum orchidophilum</name>
    <dbReference type="NCBI Taxonomy" id="1209926"/>
    <lineage>
        <taxon>Eukaryota</taxon>
        <taxon>Fungi</taxon>
        <taxon>Dikarya</taxon>
        <taxon>Ascomycota</taxon>
        <taxon>Pezizomycotina</taxon>
        <taxon>Sordariomycetes</taxon>
        <taxon>Hypocreomycetidae</taxon>
        <taxon>Glomerellales</taxon>
        <taxon>Glomerellaceae</taxon>
        <taxon>Colletotrichum</taxon>
    </lineage>
</organism>
<keyword evidence="1" id="KW-1133">Transmembrane helix</keyword>
<dbReference type="GeneID" id="34555402"/>